<organism evidence="10 11">
    <name type="scientific">Undibacter mobilis</name>
    <dbReference type="NCBI Taxonomy" id="2292256"/>
    <lineage>
        <taxon>Bacteria</taxon>
        <taxon>Pseudomonadati</taxon>
        <taxon>Pseudomonadota</taxon>
        <taxon>Alphaproteobacteria</taxon>
        <taxon>Hyphomicrobiales</taxon>
        <taxon>Nitrobacteraceae</taxon>
        <taxon>Undibacter</taxon>
    </lineage>
</organism>
<keyword evidence="3 8" id="KW-0813">Transport</keyword>
<protein>
    <submittedName>
        <fullName evidence="10">ABC transporter permease subunit</fullName>
    </submittedName>
</protein>
<feature type="transmembrane region" description="Helical" evidence="8">
    <location>
        <begin position="78"/>
        <end position="105"/>
    </location>
</feature>
<keyword evidence="7 8" id="KW-0472">Membrane</keyword>
<dbReference type="Proteomes" id="UP000263993">
    <property type="component" value="Unassembled WGS sequence"/>
</dbReference>
<evidence type="ECO:0000256" key="3">
    <source>
        <dbReference type="ARBA" id="ARBA00022448"/>
    </source>
</evidence>
<evidence type="ECO:0000259" key="9">
    <source>
        <dbReference type="PROSITE" id="PS50928"/>
    </source>
</evidence>
<dbReference type="AlphaFoldDB" id="A0A371BDK9"/>
<dbReference type="EMBL" id="QRGO01000001">
    <property type="protein sequence ID" value="RDV05607.1"/>
    <property type="molecule type" value="Genomic_DNA"/>
</dbReference>
<comment type="subcellular location">
    <subcellularLocation>
        <location evidence="1 8">Cell membrane</location>
        <topology evidence="1 8">Multi-pass membrane protein</topology>
    </subcellularLocation>
</comment>
<evidence type="ECO:0000313" key="11">
    <source>
        <dbReference type="Proteomes" id="UP000263993"/>
    </source>
</evidence>
<evidence type="ECO:0000256" key="1">
    <source>
        <dbReference type="ARBA" id="ARBA00004651"/>
    </source>
</evidence>
<evidence type="ECO:0000256" key="6">
    <source>
        <dbReference type="ARBA" id="ARBA00022989"/>
    </source>
</evidence>
<dbReference type="Pfam" id="PF00528">
    <property type="entry name" value="BPD_transp_1"/>
    <property type="match status" value="1"/>
</dbReference>
<dbReference type="SUPFAM" id="SSF161098">
    <property type="entry name" value="MetI-like"/>
    <property type="match status" value="1"/>
</dbReference>
<accession>A0A371BDK9</accession>
<proteinExistence type="inferred from homology"/>
<dbReference type="GO" id="GO:0055085">
    <property type="term" value="P:transmembrane transport"/>
    <property type="evidence" value="ECO:0007669"/>
    <property type="project" value="InterPro"/>
</dbReference>
<evidence type="ECO:0000256" key="5">
    <source>
        <dbReference type="ARBA" id="ARBA00022692"/>
    </source>
</evidence>
<dbReference type="InterPro" id="IPR035906">
    <property type="entry name" value="MetI-like_sf"/>
</dbReference>
<name>A0A371BDK9_9BRAD</name>
<comment type="similarity">
    <text evidence="2">Belongs to the binding-protein-dependent transport system permease family. CysTW subfamily.</text>
</comment>
<evidence type="ECO:0000256" key="8">
    <source>
        <dbReference type="RuleBase" id="RU363032"/>
    </source>
</evidence>
<keyword evidence="4" id="KW-1003">Cell membrane</keyword>
<feature type="domain" description="ABC transmembrane type-1" evidence="9">
    <location>
        <begin position="83"/>
        <end position="289"/>
    </location>
</feature>
<dbReference type="PANTHER" id="PTHR42929">
    <property type="entry name" value="INNER MEMBRANE ABC TRANSPORTER PERMEASE PROTEIN YDCU-RELATED-RELATED"/>
    <property type="match status" value="1"/>
</dbReference>
<feature type="transmembrane region" description="Helical" evidence="8">
    <location>
        <begin position="268"/>
        <end position="290"/>
    </location>
</feature>
<dbReference type="CDD" id="cd06261">
    <property type="entry name" value="TM_PBP2"/>
    <property type="match status" value="1"/>
</dbReference>
<evidence type="ECO:0000313" key="10">
    <source>
        <dbReference type="EMBL" id="RDV05607.1"/>
    </source>
</evidence>
<feature type="transmembrane region" description="Helical" evidence="8">
    <location>
        <begin position="169"/>
        <end position="191"/>
    </location>
</feature>
<feature type="transmembrane region" description="Helical" evidence="8">
    <location>
        <begin position="212"/>
        <end position="237"/>
    </location>
</feature>
<keyword evidence="6 8" id="KW-1133">Transmembrane helix</keyword>
<evidence type="ECO:0000256" key="2">
    <source>
        <dbReference type="ARBA" id="ARBA00007069"/>
    </source>
</evidence>
<feature type="transmembrane region" description="Helical" evidence="8">
    <location>
        <begin position="117"/>
        <end position="137"/>
    </location>
</feature>
<dbReference type="RefSeq" id="WP_115517632.1">
    <property type="nucleotide sequence ID" value="NZ_QRGO01000001.1"/>
</dbReference>
<dbReference type="InterPro" id="IPR000515">
    <property type="entry name" value="MetI-like"/>
</dbReference>
<reference evidence="11" key="1">
    <citation type="submission" date="2018-08" db="EMBL/GenBank/DDBJ databases">
        <authorList>
            <person name="Kim S.-J."/>
            <person name="Jung G.-Y."/>
        </authorList>
    </citation>
    <scope>NUCLEOTIDE SEQUENCE [LARGE SCALE GENOMIC DNA]</scope>
    <source>
        <strain evidence="11">GY_H</strain>
    </source>
</reference>
<keyword evidence="11" id="KW-1185">Reference proteome</keyword>
<feature type="transmembrane region" description="Helical" evidence="8">
    <location>
        <begin position="21"/>
        <end position="39"/>
    </location>
</feature>
<sequence length="300" mass="32847">MSMAAGAGKGLRRVILGTTTLWLMAFTLLPVLIVVAVSLSEPRLGQPPFTPLFTQGEGLWPTFNGSIASYLTVVSDSLYIAAFVSSLRIAAGSAFITLLIAYPMAYAIARASDRARLGLLMLVILPFWTSFLIRTYAWTGLLNTNGLINNTLIKLGVISEPLTLLHTEFAVHLGIVYSYLPFMVLPIYAVLERMDWSLIEAAQDLGARPLKTFFRVTLPLSLPGVFAGWLLVFIPALGEFIIPDLLGGPDTLMLGRVLWTEFFNNRDWPVASALAVLLLLIVLLSALLLVKALRRREVAS</sequence>
<evidence type="ECO:0000256" key="4">
    <source>
        <dbReference type="ARBA" id="ARBA00022475"/>
    </source>
</evidence>
<comment type="caution">
    <text evidence="10">The sequence shown here is derived from an EMBL/GenBank/DDBJ whole genome shotgun (WGS) entry which is preliminary data.</text>
</comment>
<dbReference type="Gene3D" id="1.10.3720.10">
    <property type="entry name" value="MetI-like"/>
    <property type="match status" value="1"/>
</dbReference>
<keyword evidence="5 8" id="KW-0812">Transmembrane</keyword>
<evidence type="ECO:0000256" key="7">
    <source>
        <dbReference type="ARBA" id="ARBA00023136"/>
    </source>
</evidence>
<dbReference type="PANTHER" id="PTHR42929:SF3">
    <property type="entry name" value="PUTRESCINE TRANSPORT SYSTEM PERMEASE PROTEIN POTH"/>
    <property type="match status" value="1"/>
</dbReference>
<dbReference type="OrthoDB" id="9807047at2"/>
<dbReference type="PROSITE" id="PS50928">
    <property type="entry name" value="ABC_TM1"/>
    <property type="match status" value="1"/>
</dbReference>
<dbReference type="GO" id="GO:0005886">
    <property type="term" value="C:plasma membrane"/>
    <property type="evidence" value="ECO:0007669"/>
    <property type="project" value="UniProtKB-SubCell"/>
</dbReference>
<gene>
    <name evidence="10" type="ORF">DXH78_14120</name>
</gene>